<proteinExistence type="inferred from homology"/>
<evidence type="ECO:0000259" key="3">
    <source>
        <dbReference type="Pfam" id="PF13458"/>
    </source>
</evidence>
<comment type="caution">
    <text evidence="4">The sequence shown here is derived from an EMBL/GenBank/DDBJ whole genome shotgun (WGS) entry which is preliminary data.</text>
</comment>
<dbReference type="PANTHER" id="PTHR30483">
    <property type="entry name" value="LEUCINE-SPECIFIC-BINDING PROTEIN"/>
    <property type="match status" value="1"/>
</dbReference>
<protein>
    <recommendedName>
        <fullName evidence="3">Leucine-binding protein domain-containing protein</fullName>
    </recommendedName>
</protein>
<dbReference type="EMBL" id="BSDR01000001">
    <property type="protein sequence ID" value="GLI34932.1"/>
    <property type="molecule type" value="Genomic_DNA"/>
</dbReference>
<gene>
    <name evidence="4" type="ORF">DAMNIGENAA_23650</name>
</gene>
<dbReference type="Gene3D" id="3.40.50.2300">
    <property type="match status" value="2"/>
</dbReference>
<dbReference type="AlphaFoldDB" id="A0A9W6L7S9"/>
<reference evidence="4" key="1">
    <citation type="submission" date="2022-12" db="EMBL/GenBank/DDBJ databases">
        <title>Reference genome sequencing for broad-spectrum identification of bacterial and archaeal isolates by mass spectrometry.</title>
        <authorList>
            <person name="Sekiguchi Y."/>
            <person name="Tourlousse D.M."/>
        </authorList>
    </citation>
    <scope>NUCLEOTIDE SEQUENCE</scope>
    <source>
        <strain evidence="4">ASRB1</strain>
    </source>
</reference>
<keyword evidence="5" id="KW-1185">Reference proteome</keyword>
<dbReference type="PANTHER" id="PTHR30483:SF6">
    <property type="entry name" value="PERIPLASMIC BINDING PROTEIN OF ABC TRANSPORTER FOR NATURAL AMINO ACIDS"/>
    <property type="match status" value="1"/>
</dbReference>
<dbReference type="Proteomes" id="UP001144372">
    <property type="component" value="Unassembled WGS sequence"/>
</dbReference>
<dbReference type="InterPro" id="IPR028081">
    <property type="entry name" value="Leu-bd"/>
</dbReference>
<dbReference type="InterPro" id="IPR028082">
    <property type="entry name" value="Peripla_BP_I"/>
</dbReference>
<evidence type="ECO:0000313" key="5">
    <source>
        <dbReference type="Proteomes" id="UP001144372"/>
    </source>
</evidence>
<keyword evidence="2" id="KW-0732">Signal</keyword>
<evidence type="ECO:0000256" key="2">
    <source>
        <dbReference type="ARBA" id="ARBA00022729"/>
    </source>
</evidence>
<dbReference type="RefSeq" id="WP_281794402.1">
    <property type="nucleotide sequence ID" value="NZ_BSDR01000001.1"/>
</dbReference>
<name>A0A9W6L7S9_9BACT</name>
<dbReference type="InterPro" id="IPR051010">
    <property type="entry name" value="BCAA_transport"/>
</dbReference>
<evidence type="ECO:0000256" key="1">
    <source>
        <dbReference type="ARBA" id="ARBA00010062"/>
    </source>
</evidence>
<sequence>MNYYLGKPRQNKKKRILILLLALFLSVSVSYMVFSRFQAQKETFQPAQETMKSESEPLDRPVIGLVTPLSGPFKREGEFFRQGAELAWKELQSQGVHGDLTVLDSGKEDAETIRSVEEFLSNPKSAVLMTHLPMTVLSKIIPDCERRGIILVAPAGSHENLVDKPRVVSFIPSDSSEGRYAALVAGDLSDGKKTAILFDPSPYGEILLQGFRKGANSKMLDFQEIPCKTDDPSLQKTIAEKLHPETSLVVLAGSPLWGTVVADILAEQDYKGRLLLPQSYERMPLEDLSEHFAGRLYVLKPVVIKESGNTALENFQKAFVQAYWKRPNELALLAYDAVCWVGSPLKEGILSKEELWDRLRKGTNAGAPYQGVSGKIFFDTEGRIQRPMVVTIYRDGKFVPAPDREG</sequence>
<dbReference type="SUPFAM" id="SSF53822">
    <property type="entry name" value="Periplasmic binding protein-like I"/>
    <property type="match status" value="1"/>
</dbReference>
<organism evidence="4 5">
    <name type="scientific">Desulforhabdus amnigena</name>
    <dbReference type="NCBI Taxonomy" id="40218"/>
    <lineage>
        <taxon>Bacteria</taxon>
        <taxon>Pseudomonadati</taxon>
        <taxon>Thermodesulfobacteriota</taxon>
        <taxon>Syntrophobacteria</taxon>
        <taxon>Syntrophobacterales</taxon>
        <taxon>Syntrophobacteraceae</taxon>
        <taxon>Desulforhabdus</taxon>
    </lineage>
</organism>
<evidence type="ECO:0000313" key="4">
    <source>
        <dbReference type="EMBL" id="GLI34932.1"/>
    </source>
</evidence>
<comment type="similarity">
    <text evidence="1">Belongs to the leucine-binding protein family.</text>
</comment>
<dbReference type="Pfam" id="PF13458">
    <property type="entry name" value="Peripla_BP_6"/>
    <property type="match status" value="1"/>
</dbReference>
<feature type="domain" description="Leucine-binding protein" evidence="3">
    <location>
        <begin position="63"/>
        <end position="394"/>
    </location>
</feature>
<accession>A0A9W6L7S9</accession>